<name>A0A1Y2HH72_9FUNG</name>
<comment type="caution">
    <text evidence="1">The sequence shown here is derived from an EMBL/GenBank/DDBJ whole genome shotgun (WGS) entry which is preliminary data.</text>
</comment>
<reference evidence="1 2" key="1">
    <citation type="submission" date="2016-07" db="EMBL/GenBank/DDBJ databases">
        <title>Pervasive Adenine N6-methylation of Active Genes in Fungi.</title>
        <authorList>
            <consortium name="DOE Joint Genome Institute"/>
            <person name="Mondo S.J."/>
            <person name="Dannebaum R.O."/>
            <person name="Kuo R.C."/>
            <person name="Labutti K."/>
            <person name="Haridas S."/>
            <person name="Kuo A."/>
            <person name="Salamov A."/>
            <person name="Ahrendt S.R."/>
            <person name="Lipzen A."/>
            <person name="Sullivan W."/>
            <person name="Andreopoulos W.B."/>
            <person name="Clum A."/>
            <person name="Lindquist E."/>
            <person name="Daum C."/>
            <person name="Ramamoorthy G.K."/>
            <person name="Gryganskyi A."/>
            <person name="Culley D."/>
            <person name="Magnuson J.K."/>
            <person name="James T.Y."/>
            <person name="O'Malley M.A."/>
            <person name="Stajich J.E."/>
            <person name="Spatafora J.W."/>
            <person name="Visel A."/>
            <person name="Grigoriev I.V."/>
        </authorList>
    </citation>
    <scope>NUCLEOTIDE SEQUENCE [LARGE SCALE GENOMIC DNA]</scope>
    <source>
        <strain evidence="1 2">PL171</strain>
    </source>
</reference>
<evidence type="ECO:0000313" key="1">
    <source>
        <dbReference type="EMBL" id="ORZ33033.1"/>
    </source>
</evidence>
<organism evidence="1 2">
    <name type="scientific">Catenaria anguillulae PL171</name>
    <dbReference type="NCBI Taxonomy" id="765915"/>
    <lineage>
        <taxon>Eukaryota</taxon>
        <taxon>Fungi</taxon>
        <taxon>Fungi incertae sedis</taxon>
        <taxon>Blastocladiomycota</taxon>
        <taxon>Blastocladiomycetes</taxon>
        <taxon>Blastocladiales</taxon>
        <taxon>Catenariaceae</taxon>
        <taxon>Catenaria</taxon>
    </lineage>
</organism>
<proteinExistence type="predicted"/>
<protein>
    <submittedName>
        <fullName evidence="1">Uncharacterized protein</fullName>
    </submittedName>
</protein>
<accession>A0A1Y2HH72</accession>
<sequence>TCIVDVPTNQPPTNQQAWTKGRLATNSKTGNPTVADAPMSVWVMPAGMVVVGGSPTEDCRREGMRAKSELYKVREKQAPTRDAAASIMSNRATSSLARPRPILGRDCSWYWLFCFKILINSIVGK</sequence>
<dbReference type="AlphaFoldDB" id="A0A1Y2HH72"/>
<dbReference type="EMBL" id="MCFL01000039">
    <property type="protein sequence ID" value="ORZ33033.1"/>
    <property type="molecule type" value="Genomic_DNA"/>
</dbReference>
<keyword evidence="2" id="KW-1185">Reference proteome</keyword>
<feature type="non-terminal residue" evidence="1">
    <location>
        <position position="1"/>
    </location>
</feature>
<dbReference type="Proteomes" id="UP000193411">
    <property type="component" value="Unassembled WGS sequence"/>
</dbReference>
<evidence type="ECO:0000313" key="2">
    <source>
        <dbReference type="Proteomes" id="UP000193411"/>
    </source>
</evidence>
<gene>
    <name evidence="1" type="ORF">BCR44DRAFT_41671</name>
</gene>